<dbReference type="GO" id="GO:0140359">
    <property type="term" value="F:ABC-type transporter activity"/>
    <property type="evidence" value="ECO:0007669"/>
    <property type="project" value="InterPro"/>
</dbReference>
<dbReference type="InterPro" id="IPR003439">
    <property type="entry name" value="ABC_transporter-like_ATP-bd"/>
</dbReference>
<keyword evidence="3 9" id="KW-0812">Transmembrane</keyword>
<keyword evidence="6" id="KW-0067">ATP-binding</keyword>
<comment type="caution">
    <text evidence="12">The sequence shown here is derived from an EMBL/GenBank/DDBJ whole genome shotgun (WGS) entry which is preliminary data.</text>
</comment>
<dbReference type="GO" id="GO:0005524">
    <property type="term" value="F:ATP binding"/>
    <property type="evidence" value="ECO:0007669"/>
    <property type="project" value="UniProtKB-KW"/>
</dbReference>
<reference evidence="12" key="1">
    <citation type="journal article" date="2023" name="G3 (Bethesda)">
        <title>Whole genome assemblies of Zophobas morio and Tenebrio molitor.</title>
        <authorList>
            <person name="Kaur S."/>
            <person name="Stinson S.A."/>
            <person name="diCenzo G.C."/>
        </authorList>
    </citation>
    <scope>NUCLEOTIDE SEQUENCE</scope>
    <source>
        <strain evidence="12">QUZm001</strain>
    </source>
</reference>
<evidence type="ECO:0000256" key="2">
    <source>
        <dbReference type="ARBA" id="ARBA00022448"/>
    </source>
</evidence>
<dbReference type="FunFam" id="1.20.1560.10:FF:000013">
    <property type="entry name" value="ABC transporter C family member 2"/>
    <property type="match status" value="1"/>
</dbReference>
<dbReference type="Pfam" id="PF00005">
    <property type="entry name" value="ABC_tran"/>
    <property type="match status" value="2"/>
</dbReference>
<feature type="domain" description="ABC transporter" evidence="10">
    <location>
        <begin position="398"/>
        <end position="626"/>
    </location>
</feature>
<dbReference type="PROSITE" id="PS50929">
    <property type="entry name" value="ABC_TM1F"/>
    <property type="match status" value="2"/>
</dbReference>
<feature type="transmembrane region" description="Helical" evidence="9">
    <location>
        <begin position="88"/>
        <end position="106"/>
    </location>
</feature>
<dbReference type="CDD" id="cd03244">
    <property type="entry name" value="ABCC_MRP_domain2"/>
    <property type="match status" value="1"/>
</dbReference>
<dbReference type="FunFam" id="3.40.50.300:FF:000838">
    <property type="entry name" value="ABC multidrug transporter (Eurofung)"/>
    <property type="match status" value="1"/>
</dbReference>
<proteinExistence type="predicted"/>
<evidence type="ECO:0000256" key="8">
    <source>
        <dbReference type="ARBA" id="ARBA00023136"/>
    </source>
</evidence>
<evidence type="ECO:0000256" key="3">
    <source>
        <dbReference type="ARBA" id="ARBA00022692"/>
    </source>
</evidence>
<evidence type="ECO:0000313" key="13">
    <source>
        <dbReference type="Proteomes" id="UP001168821"/>
    </source>
</evidence>
<gene>
    <name evidence="12" type="ORF">Zmor_018620</name>
</gene>
<evidence type="ECO:0000256" key="1">
    <source>
        <dbReference type="ARBA" id="ARBA00004141"/>
    </source>
</evidence>
<dbReference type="FunFam" id="3.40.50.300:FF:000973">
    <property type="entry name" value="Multidrug resistance-associated protein 4"/>
    <property type="match status" value="1"/>
</dbReference>
<keyword evidence="2" id="KW-0813">Transport</keyword>
<feature type="transmembrane region" description="Helical" evidence="9">
    <location>
        <begin position="810"/>
        <end position="833"/>
    </location>
</feature>
<dbReference type="SUPFAM" id="SSF90123">
    <property type="entry name" value="ABC transporter transmembrane region"/>
    <property type="match status" value="2"/>
</dbReference>
<keyword evidence="13" id="KW-1185">Reference proteome</keyword>
<dbReference type="PROSITE" id="PS50893">
    <property type="entry name" value="ABC_TRANSPORTER_2"/>
    <property type="match status" value="2"/>
</dbReference>
<evidence type="ECO:0000256" key="9">
    <source>
        <dbReference type="SAM" id="Phobius"/>
    </source>
</evidence>
<dbReference type="SMART" id="SM00382">
    <property type="entry name" value="AAA"/>
    <property type="match status" value="2"/>
</dbReference>
<evidence type="ECO:0008006" key="14">
    <source>
        <dbReference type="Google" id="ProtNLM"/>
    </source>
</evidence>
<dbReference type="PANTHER" id="PTHR24223">
    <property type="entry name" value="ATP-BINDING CASSETTE SUB-FAMILY C"/>
    <property type="match status" value="1"/>
</dbReference>
<name>A0AA38IBU1_9CUCU</name>
<feature type="domain" description="ABC transmembrane type-1" evidence="11">
    <location>
        <begin position="101"/>
        <end position="356"/>
    </location>
</feature>
<dbReference type="GO" id="GO:0016887">
    <property type="term" value="F:ATP hydrolysis activity"/>
    <property type="evidence" value="ECO:0007669"/>
    <property type="project" value="InterPro"/>
</dbReference>
<dbReference type="CDD" id="cd18580">
    <property type="entry name" value="ABC_6TM_ABCC_D2"/>
    <property type="match status" value="1"/>
</dbReference>
<dbReference type="InterPro" id="IPR036640">
    <property type="entry name" value="ABC1_TM_sf"/>
</dbReference>
<dbReference type="PROSITE" id="PS00211">
    <property type="entry name" value="ABC_TRANSPORTER_1"/>
    <property type="match status" value="1"/>
</dbReference>
<evidence type="ECO:0000256" key="5">
    <source>
        <dbReference type="ARBA" id="ARBA00022741"/>
    </source>
</evidence>
<dbReference type="InterPro" id="IPR050173">
    <property type="entry name" value="ABC_transporter_C-like"/>
</dbReference>
<dbReference type="InterPro" id="IPR003593">
    <property type="entry name" value="AAA+_ATPase"/>
</dbReference>
<dbReference type="InterPro" id="IPR017871">
    <property type="entry name" value="ABC_transporter-like_CS"/>
</dbReference>
<feature type="domain" description="ABC transporter" evidence="10">
    <location>
        <begin position="1013"/>
        <end position="1238"/>
    </location>
</feature>
<dbReference type="AlphaFoldDB" id="A0AA38IBU1"/>
<dbReference type="Gene3D" id="1.20.1560.10">
    <property type="entry name" value="ABC transporter type 1, transmembrane domain"/>
    <property type="match status" value="2"/>
</dbReference>
<feature type="transmembrane region" description="Helical" evidence="9">
    <location>
        <begin position="741"/>
        <end position="765"/>
    </location>
</feature>
<evidence type="ECO:0000256" key="7">
    <source>
        <dbReference type="ARBA" id="ARBA00022989"/>
    </source>
</evidence>
<organism evidence="12 13">
    <name type="scientific">Zophobas morio</name>
    <dbReference type="NCBI Taxonomy" id="2755281"/>
    <lineage>
        <taxon>Eukaryota</taxon>
        <taxon>Metazoa</taxon>
        <taxon>Ecdysozoa</taxon>
        <taxon>Arthropoda</taxon>
        <taxon>Hexapoda</taxon>
        <taxon>Insecta</taxon>
        <taxon>Pterygota</taxon>
        <taxon>Neoptera</taxon>
        <taxon>Endopterygota</taxon>
        <taxon>Coleoptera</taxon>
        <taxon>Polyphaga</taxon>
        <taxon>Cucujiformia</taxon>
        <taxon>Tenebrionidae</taxon>
        <taxon>Zophobas</taxon>
    </lineage>
</organism>
<dbReference type="InterPro" id="IPR027417">
    <property type="entry name" value="P-loop_NTPase"/>
</dbReference>
<dbReference type="EMBL" id="JALNTZ010000005">
    <property type="protein sequence ID" value="KAJ3652675.1"/>
    <property type="molecule type" value="Genomic_DNA"/>
</dbReference>
<comment type="subcellular location">
    <subcellularLocation>
        <location evidence="1">Membrane</location>
        <topology evidence="1">Multi-pass membrane protein</topology>
    </subcellularLocation>
</comment>
<feature type="domain" description="ABC transmembrane type-1" evidence="11">
    <location>
        <begin position="745"/>
        <end position="980"/>
    </location>
</feature>
<dbReference type="Proteomes" id="UP001168821">
    <property type="component" value="Unassembled WGS sequence"/>
</dbReference>
<dbReference type="GO" id="GO:0016020">
    <property type="term" value="C:membrane"/>
    <property type="evidence" value="ECO:0007669"/>
    <property type="project" value="UniProtKB-SubCell"/>
</dbReference>
<dbReference type="PANTHER" id="PTHR24223:SF448">
    <property type="entry name" value="FI20146P1-RELATED"/>
    <property type="match status" value="1"/>
</dbReference>
<keyword evidence="8 9" id="KW-0472">Membrane</keyword>
<feature type="transmembrane region" description="Helical" evidence="9">
    <location>
        <begin position="839"/>
        <end position="858"/>
    </location>
</feature>
<evidence type="ECO:0000259" key="10">
    <source>
        <dbReference type="PROSITE" id="PS50893"/>
    </source>
</evidence>
<dbReference type="InterPro" id="IPR011527">
    <property type="entry name" value="ABC1_TM_dom"/>
</dbReference>
<evidence type="ECO:0000259" key="11">
    <source>
        <dbReference type="PROSITE" id="PS50929"/>
    </source>
</evidence>
<evidence type="ECO:0000256" key="4">
    <source>
        <dbReference type="ARBA" id="ARBA00022737"/>
    </source>
</evidence>
<dbReference type="InterPro" id="IPR044726">
    <property type="entry name" value="ABCC_6TM_D2"/>
</dbReference>
<feature type="transmembrane region" description="Helical" evidence="9">
    <location>
        <begin position="684"/>
        <end position="701"/>
    </location>
</feature>
<keyword evidence="4" id="KW-0677">Repeat</keyword>
<dbReference type="Pfam" id="PF00664">
    <property type="entry name" value="ABC_membrane"/>
    <property type="match status" value="2"/>
</dbReference>
<protein>
    <recommendedName>
        <fullName evidence="14">Multidrug resistance-associated protein lethal(2)03659</fullName>
    </recommendedName>
</protein>
<dbReference type="Gene3D" id="3.40.50.300">
    <property type="entry name" value="P-loop containing nucleotide triphosphate hydrolases"/>
    <property type="match status" value="2"/>
</dbReference>
<keyword evidence="7 9" id="KW-1133">Transmembrane helix</keyword>
<evidence type="ECO:0000313" key="12">
    <source>
        <dbReference type="EMBL" id="KAJ3652675.1"/>
    </source>
</evidence>
<feature type="transmembrane region" description="Helical" evidence="9">
    <location>
        <begin position="228"/>
        <end position="249"/>
    </location>
</feature>
<accession>A0AA38IBU1</accession>
<evidence type="ECO:0000256" key="6">
    <source>
        <dbReference type="ARBA" id="ARBA00022840"/>
    </source>
</evidence>
<sequence>MDYCKPNKKSTNPKNHSNGFLNVFFLYTKDIFVKGYRTELTQNDIYEVLPEHKSKTLGDKLENEWKRQIDENRTSIPRLLWKCFGRQYLFMVISLVIPVTITLLQPKILKQFISYFTPQQSNLSRTDASFCGILLIILIVIRRVYQYNLQLMMSEFGIKMRTGFTSLIYRQLLKVNPSLVDGGNTINLITRDVNEFEEAIYNITNMIRDVCKLVAVCCLLYLEIGWLFVLLPVIIFIIMFVNTCIAIVVKKLKLKSLSKTDERYQTIKEALSAIKVIKMNLWEESYEKKIAKIRNEEVRLIRNINILLFLKMVISESIHNASWYILVAASIWFGIQSNAGTLFLIMNSLNDISRALKYNFPKAIHEVATLIAVFKRIGQTLRIESEESLNLEDNKLPLQDNNLPPRIKLDLKIQTSHNHILTTLKKCEFGKGVTTVTGPLGSGKSLVLKALTKEYKNIEGDLEVVGSISYASQEPWLFPSTIKQNILFGSSFDENRYLEVLRVCALLEDLRSLSDGDSALVTDGGANLSKGQKARINLARAVYKQRDIYLLDDCLASLDAIVADFVFEQCIKTFLKDKIVILVTQSIKYANGSDYVITVKNGKMQNSNPIHSKIQKNEEIKSIEYIKKDETKSQKEELTEEENFDHETPLIEKSKPTRELYTETKVQGKVQFDTYKKYFQVNGGFVKIVLVLLLTGIAQFLNSSINKMESVWINAEQVLFSNRTDQEIYAEANQKRHQMLIVLPIIISITTLLTLLNTCFFWVLAAKASLKLHNLLFSNVIRSFMQFFDKNRIGIILNRFSEDILYIDEIVPLTFLHLMGYFAGTVGVVILIATVNASFLIPCIVLNVLVIFIQMYYLKTGNALKRLEFLTRSPLIGYINATLDGLPTIRTSKIQNTLREEFDRHQDLYTSCSYMYKCCEKAFHFVIATDEIILLTFAVILFLALDDKTATGKVGLVLSQIYRLTNTQHLLYRMVTRLENQMTTVERVLEYTKQKQENKDGLVIEHWPKQCEIQFKNVNFSYKNDQHQVLKHLNFTIKNKEKVAIVGRSGSGKTTLISTLARLYDYEGNIFIDNVDIKTLPVDFLRSKISVVPQEPSIFSGTLRENIDPTKQHADDEIWETIKTVKLSLFQNLDKKIDANLSVCQKQLICLCRALVRRDKIVIFDEINASVDSETEALIQKIISENFAEYTVIAIIHKLRYILDFDLVLVVDKGVIIESGSPSSLLKNKNGMLSNLFKRQ</sequence>
<feature type="transmembrane region" description="Helical" evidence="9">
    <location>
        <begin position="923"/>
        <end position="945"/>
    </location>
</feature>
<feature type="transmembrane region" description="Helical" evidence="9">
    <location>
        <begin position="126"/>
        <end position="145"/>
    </location>
</feature>
<keyword evidence="5" id="KW-0547">Nucleotide-binding</keyword>
<dbReference type="SUPFAM" id="SSF52540">
    <property type="entry name" value="P-loop containing nucleoside triphosphate hydrolases"/>
    <property type="match status" value="2"/>
</dbReference>
<feature type="transmembrane region" description="Helical" evidence="9">
    <location>
        <begin position="324"/>
        <end position="345"/>
    </location>
</feature>